<dbReference type="PANTHER" id="PTHR22811">
    <property type="entry name" value="TRANSMEMBRANE EMP24 DOMAIN-CONTAINING PROTEIN"/>
    <property type="match status" value="1"/>
</dbReference>
<evidence type="ECO:0000256" key="6">
    <source>
        <dbReference type="ARBA" id="ARBA00023136"/>
    </source>
</evidence>
<evidence type="ECO:0000256" key="2">
    <source>
        <dbReference type="ARBA" id="ARBA00007104"/>
    </source>
</evidence>
<dbReference type="SMART" id="SM01190">
    <property type="entry name" value="EMP24_GP25L"/>
    <property type="match status" value="1"/>
</dbReference>
<evidence type="ECO:0000259" key="11">
    <source>
        <dbReference type="PROSITE" id="PS50866"/>
    </source>
</evidence>
<dbReference type="EMBL" id="LJSK01000089">
    <property type="protein sequence ID" value="KPI87418.1"/>
    <property type="molecule type" value="Genomic_DNA"/>
</dbReference>
<gene>
    <name evidence="12" type="ORF">ABL78_3502</name>
</gene>
<evidence type="ECO:0000313" key="13">
    <source>
        <dbReference type="Proteomes" id="UP000038009"/>
    </source>
</evidence>
<evidence type="ECO:0000313" key="12">
    <source>
        <dbReference type="EMBL" id="KPI87418.1"/>
    </source>
</evidence>
<keyword evidence="3 8" id="KW-0812">Transmembrane</keyword>
<keyword evidence="6 9" id="KW-0472">Membrane</keyword>
<evidence type="ECO:0000256" key="9">
    <source>
        <dbReference type="SAM" id="Phobius"/>
    </source>
</evidence>
<dbReference type="Pfam" id="PF01105">
    <property type="entry name" value="EMP24_GP25L"/>
    <property type="match status" value="1"/>
</dbReference>
<dbReference type="GO" id="GO:0016020">
    <property type="term" value="C:membrane"/>
    <property type="evidence" value="ECO:0007669"/>
    <property type="project" value="UniProtKB-SubCell"/>
</dbReference>
<dbReference type="InterPro" id="IPR015720">
    <property type="entry name" value="Emp24-like"/>
</dbReference>
<feature type="domain" description="GOLD" evidence="11">
    <location>
        <begin position="45"/>
        <end position="128"/>
    </location>
</feature>
<dbReference type="PROSITE" id="PS51257">
    <property type="entry name" value="PROKAR_LIPOPROTEIN"/>
    <property type="match status" value="1"/>
</dbReference>
<comment type="subcellular location">
    <subcellularLocation>
        <location evidence="7">Endomembrane system</location>
        <topology evidence="7">Single-pass membrane protein</topology>
    </subcellularLocation>
    <subcellularLocation>
        <location evidence="1 8">Membrane</location>
        <topology evidence="1 8">Single-pass type I membrane protein</topology>
    </subcellularLocation>
</comment>
<dbReference type="SUPFAM" id="SSF101576">
    <property type="entry name" value="Supernatant protein factor (SPF), C-terminal domain"/>
    <property type="match status" value="1"/>
</dbReference>
<dbReference type="VEuPathDB" id="TriTrypDB:Lsey_0089_0180"/>
<feature type="chain" id="PRO_5005873661" evidence="10">
    <location>
        <begin position="32"/>
        <end position="218"/>
    </location>
</feature>
<accession>A0A0N1HZG2</accession>
<name>A0A0N1HZG2_LEPSE</name>
<dbReference type="PROSITE" id="PS50866">
    <property type="entry name" value="GOLD"/>
    <property type="match status" value="1"/>
</dbReference>
<evidence type="ECO:0000256" key="10">
    <source>
        <dbReference type="SAM" id="SignalP"/>
    </source>
</evidence>
<evidence type="ECO:0000256" key="4">
    <source>
        <dbReference type="ARBA" id="ARBA00022729"/>
    </source>
</evidence>
<evidence type="ECO:0000256" key="1">
    <source>
        <dbReference type="ARBA" id="ARBA00004479"/>
    </source>
</evidence>
<evidence type="ECO:0000256" key="8">
    <source>
        <dbReference type="RuleBase" id="RU003827"/>
    </source>
</evidence>
<reference evidence="12 13" key="1">
    <citation type="journal article" date="2015" name="PLoS Pathog.">
        <title>Leptomonas seymouri: Adaptations to the Dixenous Life Cycle Analyzed by Genome Sequencing, Transcriptome Profiling and Co-infection with Leishmania donovani.</title>
        <authorList>
            <person name="Kraeva N."/>
            <person name="Butenko A."/>
            <person name="Hlavacova J."/>
            <person name="Kostygov A."/>
            <person name="Myskova J."/>
            <person name="Grybchuk D."/>
            <person name="Lestinova T."/>
            <person name="Votypka J."/>
            <person name="Volf P."/>
            <person name="Opperdoes F."/>
            <person name="Flegontov P."/>
            <person name="Lukes J."/>
            <person name="Yurchenko V."/>
        </authorList>
    </citation>
    <scope>NUCLEOTIDE SEQUENCE [LARGE SCALE GENOMIC DNA]</scope>
    <source>
        <strain evidence="12 13">ATCC 30220</strain>
    </source>
</reference>
<dbReference type="AlphaFoldDB" id="A0A0N1HZG2"/>
<protein>
    <submittedName>
        <fullName evidence="12">Putative Cop-coated vesicle membrane protein p24</fullName>
    </submittedName>
</protein>
<dbReference type="OrthoDB" id="62956at2759"/>
<dbReference type="InterPro" id="IPR036598">
    <property type="entry name" value="GOLD_dom_sf"/>
</dbReference>
<feature type="signal peptide" evidence="10">
    <location>
        <begin position="1"/>
        <end position="31"/>
    </location>
</feature>
<evidence type="ECO:0000256" key="3">
    <source>
        <dbReference type="ARBA" id="ARBA00022692"/>
    </source>
</evidence>
<feature type="transmembrane region" description="Helical" evidence="9">
    <location>
        <begin position="186"/>
        <end position="208"/>
    </location>
</feature>
<evidence type="ECO:0000256" key="5">
    <source>
        <dbReference type="ARBA" id="ARBA00022989"/>
    </source>
</evidence>
<comment type="caution">
    <text evidence="12">The sequence shown here is derived from an EMBL/GenBank/DDBJ whole genome shotgun (WGS) entry which is preliminary data.</text>
</comment>
<keyword evidence="13" id="KW-1185">Reference proteome</keyword>
<dbReference type="GO" id="GO:0012505">
    <property type="term" value="C:endomembrane system"/>
    <property type="evidence" value="ECO:0007669"/>
    <property type="project" value="UniProtKB-SubCell"/>
</dbReference>
<organism evidence="12 13">
    <name type="scientific">Leptomonas seymouri</name>
    <dbReference type="NCBI Taxonomy" id="5684"/>
    <lineage>
        <taxon>Eukaryota</taxon>
        <taxon>Discoba</taxon>
        <taxon>Euglenozoa</taxon>
        <taxon>Kinetoplastea</taxon>
        <taxon>Metakinetoplastina</taxon>
        <taxon>Trypanosomatida</taxon>
        <taxon>Trypanosomatidae</taxon>
        <taxon>Leishmaniinae</taxon>
        <taxon>Leptomonas</taxon>
    </lineage>
</organism>
<dbReference type="Proteomes" id="UP000038009">
    <property type="component" value="Unassembled WGS sequence"/>
</dbReference>
<proteinExistence type="inferred from homology"/>
<sequence>MAMKPLKVSSAAVVLFAVVLLSCCTIVPAAADDGGLAVQVAPGLTNCFYENAPGAGVKMFLHYMVSSGGSLDIDCKITGPDKALIWSANRDSENRVLFKSRMPGLHAFCFSNLMSTVTPKVISFSVMVGEVETAGADGGKPVEKDSLYRSIRRLQEGLGEIEELQQLIRVREHDHRATTEVANTRVVVFCILEMIFIIGMGIGSVLYLRKLFVTKRMV</sequence>
<comment type="similarity">
    <text evidence="2 8">Belongs to the EMP24/GP25L family.</text>
</comment>
<evidence type="ECO:0000256" key="7">
    <source>
        <dbReference type="ARBA" id="ARBA00037847"/>
    </source>
</evidence>
<dbReference type="OMA" id="MQVRDRN"/>
<keyword evidence="5 9" id="KW-1133">Transmembrane helix</keyword>
<dbReference type="InterPro" id="IPR009038">
    <property type="entry name" value="GOLD_dom"/>
</dbReference>
<keyword evidence="4 10" id="KW-0732">Signal</keyword>